<gene>
    <name evidence="2" type="ORF">MGWOODY_Tha1310</name>
</gene>
<evidence type="ECO:0000256" key="1">
    <source>
        <dbReference type="SAM" id="MobiDB-lite"/>
    </source>
</evidence>
<dbReference type="EMBL" id="CZQC01000042">
    <property type="protein sequence ID" value="CUS41442.1"/>
    <property type="molecule type" value="Genomic_DNA"/>
</dbReference>
<sequence length="51" mass="5674">MGDVVVDQNKTDETTDWDDVSFLDEMELGEVDPESYQEQDDDGCEGGACKI</sequence>
<name>A0A170PLK1_9ZZZZ</name>
<feature type="region of interest" description="Disordered" evidence="1">
    <location>
        <begin position="32"/>
        <end position="51"/>
    </location>
</feature>
<feature type="compositionally biased region" description="Acidic residues" evidence="1">
    <location>
        <begin position="32"/>
        <end position="44"/>
    </location>
</feature>
<accession>A0A170PLK1</accession>
<organism evidence="2">
    <name type="scientific">hydrothermal vent metagenome</name>
    <dbReference type="NCBI Taxonomy" id="652676"/>
    <lineage>
        <taxon>unclassified sequences</taxon>
        <taxon>metagenomes</taxon>
        <taxon>ecological metagenomes</taxon>
    </lineage>
</organism>
<proteinExistence type="predicted"/>
<dbReference type="AlphaFoldDB" id="A0A170PLK1"/>
<reference evidence="2" key="1">
    <citation type="submission" date="2015-10" db="EMBL/GenBank/DDBJ databases">
        <authorList>
            <person name="Gilbert D.G."/>
        </authorList>
    </citation>
    <scope>NUCLEOTIDE SEQUENCE</scope>
</reference>
<evidence type="ECO:0000313" key="2">
    <source>
        <dbReference type="EMBL" id="CUS41442.1"/>
    </source>
</evidence>
<protein>
    <submittedName>
        <fullName evidence="2">Uncharacterized protein</fullName>
    </submittedName>
</protein>